<dbReference type="PANTHER" id="PTHR33210">
    <property type="entry name" value="PROTODERMAL FACTOR 1"/>
    <property type="match status" value="1"/>
</dbReference>
<evidence type="ECO:0000313" key="3">
    <source>
        <dbReference type="Proteomes" id="UP000594638"/>
    </source>
</evidence>
<gene>
    <name evidence="2" type="ORF">OLEA9_A098777</name>
</gene>
<dbReference type="OrthoDB" id="1909008at2759"/>
<dbReference type="EMBL" id="CACTIH010009300">
    <property type="protein sequence ID" value="CAA3029288.1"/>
    <property type="molecule type" value="Genomic_DNA"/>
</dbReference>
<dbReference type="Proteomes" id="UP000594638">
    <property type="component" value="Unassembled WGS sequence"/>
</dbReference>
<keyword evidence="3" id="KW-1185">Reference proteome</keyword>
<dbReference type="Gramene" id="OE9A098777T1">
    <property type="protein sequence ID" value="OE9A098777C1"/>
    <property type="gene ID" value="OE9A098777"/>
</dbReference>
<dbReference type="Pfam" id="PF01190">
    <property type="entry name" value="Pollen_Ole_e_1"/>
    <property type="match status" value="1"/>
</dbReference>
<dbReference type="AlphaFoldDB" id="A0A8S0V775"/>
<accession>A0A8S0V775</accession>
<organism evidence="2 3">
    <name type="scientific">Olea europaea subsp. europaea</name>
    <dbReference type="NCBI Taxonomy" id="158383"/>
    <lineage>
        <taxon>Eukaryota</taxon>
        <taxon>Viridiplantae</taxon>
        <taxon>Streptophyta</taxon>
        <taxon>Embryophyta</taxon>
        <taxon>Tracheophyta</taxon>
        <taxon>Spermatophyta</taxon>
        <taxon>Magnoliopsida</taxon>
        <taxon>eudicotyledons</taxon>
        <taxon>Gunneridae</taxon>
        <taxon>Pentapetalae</taxon>
        <taxon>asterids</taxon>
        <taxon>lamiids</taxon>
        <taxon>Lamiales</taxon>
        <taxon>Oleaceae</taxon>
        <taxon>Oleeae</taxon>
        <taxon>Olea</taxon>
    </lineage>
</organism>
<name>A0A8S0V775_OLEEU</name>
<evidence type="ECO:0000313" key="2">
    <source>
        <dbReference type="EMBL" id="CAA3029288.1"/>
    </source>
</evidence>
<reference evidence="2 3" key="1">
    <citation type="submission" date="2019-12" db="EMBL/GenBank/DDBJ databases">
        <authorList>
            <person name="Alioto T."/>
            <person name="Alioto T."/>
            <person name="Gomez Garrido J."/>
        </authorList>
    </citation>
    <scope>NUCLEOTIDE SEQUENCE [LARGE SCALE GENOMIC DNA]</scope>
</reference>
<dbReference type="EMBL" id="CACTIH010009300">
    <property type="protein sequence ID" value="CAA3029287.1"/>
    <property type="molecule type" value="Genomic_DNA"/>
</dbReference>
<sequence>MEWSQEIFFTAFLIAAAAIHGVHGYGLITGNVFCDQCKDGQVSLFDYPLNGIKVGIACPGSDDQFTMWREETTNWLGSYSIKLEGTPDLSGCYAQVSGNAQGSSGCGAAAGPAMYPRLMFRMFDMELYTVDPLLSQPAQPMPFCPRSTSPVVAPAPPARLLPPLPWLPPLPPLPRLPPMPPAPYLEASACSHLKWMMPEYKCYWKVVSPDTKVAVIFGLVASRRYGTDMTLWESMNGRGDPYRTLLREGTTALLNSYSSTQFPYHPLAVIQHMNWALMGSTRQVLHTALSFLRANSGTGTGTGARGATCGFTPCK</sequence>
<keyword evidence="1" id="KW-0732">Signal</keyword>
<feature type="chain" id="PRO_5036434179" evidence="1">
    <location>
        <begin position="25"/>
        <end position="315"/>
    </location>
</feature>
<comment type="caution">
    <text evidence="2">The sequence shown here is derived from an EMBL/GenBank/DDBJ whole genome shotgun (WGS) entry which is preliminary data.</text>
</comment>
<dbReference type="PANTHER" id="PTHR33210:SF24">
    <property type="entry name" value="POLLEN OLE E 1 ALLERGEN AND EXTENSIN FAMILY PROTEIN"/>
    <property type="match status" value="1"/>
</dbReference>
<proteinExistence type="predicted"/>
<evidence type="ECO:0000256" key="1">
    <source>
        <dbReference type="SAM" id="SignalP"/>
    </source>
</evidence>
<protein>
    <submittedName>
        <fullName evidence="2">Uncharacterized protein</fullName>
    </submittedName>
</protein>
<dbReference type="Gramene" id="OE9A098777T2">
    <property type="protein sequence ID" value="OE9A098777C2"/>
    <property type="gene ID" value="OE9A098777"/>
</dbReference>
<feature type="signal peptide" evidence="1">
    <location>
        <begin position="1"/>
        <end position="24"/>
    </location>
</feature>
<dbReference type="InterPro" id="IPR039923">
    <property type="entry name" value="Protodermal_1"/>
</dbReference>